<feature type="compositionally biased region" description="Acidic residues" evidence="1">
    <location>
        <begin position="377"/>
        <end position="395"/>
    </location>
</feature>
<accession>L9XJI7</accession>
<reference evidence="2 3" key="1">
    <citation type="journal article" date="2014" name="PLoS Genet.">
        <title>Phylogenetically driven sequencing of extremely halophilic archaea reveals strategies for static and dynamic osmo-response.</title>
        <authorList>
            <person name="Becker E.A."/>
            <person name="Seitzer P.M."/>
            <person name="Tritt A."/>
            <person name="Larsen D."/>
            <person name="Krusor M."/>
            <person name="Yao A.I."/>
            <person name="Wu D."/>
            <person name="Madern D."/>
            <person name="Eisen J.A."/>
            <person name="Darling A.E."/>
            <person name="Facciotti M.T."/>
        </authorList>
    </citation>
    <scope>NUCLEOTIDE SEQUENCE [LARGE SCALE GENOMIC DNA]</scope>
    <source>
        <strain evidence="2 3">JCM 12255</strain>
    </source>
</reference>
<dbReference type="EMBL" id="AOHZ01000009">
    <property type="protein sequence ID" value="ELY61890.1"/>
    <property type="molecule type" value="Genomic_DNA"/>
</dbReference>
<feature type="compositionally biased region" description="Polar residues" evidence="1">
    <location>
        <begin position="439"/>
        <end position="451"/>
    </location>
</feature>
<feature type="region of interest" description="Disordered" evidence="1">
    <location>
        <begin position="358"/>
        <end position="460"/>
    </location>
</feature>
<comment type="caution">
    <text evidence="2">The sequence shown here is derived from an EMBL/GenBank/DDBJ whole genome shotgun (WGS) entry which is preliminary data.</text>
</comment>
<evidence type="ECO:0000313" key="2">
    <source>
        <dbReference type="EMBL" id="ELY61890.1"/>
    </source>
</evidence>
<feature type="compositionally biased region" description="Low complexity" evidence="1">
    <location>
        <begin position="43"/>
        <end position="58"/>
    </location>
</feature>
<organism evidence="2 3">
    <name type="scientific">Natronolimnohabitans innermongolicus JCM 12255</name>
    <dbReference type="NCBI Taxonomy" id="1227499"/>
    <lineage>
        <taxon>Archaea</taxon>
        <taxon>Methanobacteriati</taxon>
        <taxon>Methanobacteriota</taxon>
        <taxon>Stenosarchaea group</taxon>
        <taxon>Halobacteria</taxon>
        <taxon>Halobacteriales</taxon>
        <taxon>Natrialbaceae</taxon>
        <taxon>Natronolimnohabitans</taxon>
    </lineage>
</organism>
<proteinExistence type="predicted"/>
<feature type="region of interest" description="Disordered" evidence="1">
    <location>
        <begin position="30"/>
        <end position="58"/>
    </location>
</feature>
<sequence length="460" mass="49068">MTVTSERHVNRRTLLRGVAIGSIVPATAAGTAVGSTRRQETPADAQTADDAGADAGDGAGATVEIVDVPETVVGGALLQWTVELTNDTDETITTTVEYTVDGEPAGAVTVTLEPGESEQPFASGRRTEPVATEETLELRAETETDADTATVTVLPAEEIDPELTFPDPQLTVEPDTTVHFEVGAIDPDPDIFQETAWWVDGEFVGDSLTPWQGEYYAEQNAHYWQETFAEPGTYEVVAGVTVDDEQYRTSWTVTVEAGGLADPVIDAARPAPGVLEVGTDASLDLEIDVTDPDGNLDRVVWWLTQADVILGVSDVAGASDTATLSVDGGLCHTCAIVPWVITGDGTFTSDSVWIIDDPELDAPDVDDDDISFRDDEPAPDDPGVEPDPEPDEPDVKEEPEPKPTRDEKPDPNGKPVRDKKSNQNGKPNRDGNADRSEKPTQNGTSTRSGNETADDCGCHN</sequence>
<dbReference type="eggNOG" id="arCOG02079">
    <property type="taxonomic scope" value="Archaea"/>
</dbReference>
<name>L9XJI7_9EURY</name>
<dbReference type="PROSITE" id="PS51318">
    <property type="entry name" value="TAT"/>
    <property type="match status" value="1"/>
</dbReference>
<feature type="compositionally biased region" description="Acidic residues" evidence="1">
    <location>
        <begin position="358"/>
        <end position="369"/>
    </location>
</feature>
<dbReference type="InterPro" id="IPR006311">
    <property type="entry name" value="TAT_signal"/>
</dbReference>
<evidence type="ECO:0000256" key="1">
    <source>
        <dbReference type="SAM" id="MobiDB-lite"/>
    </source>
</evidence>
<dbReference type="AlphaFoldDB" id="L9XJI7"/>
<feature type="compositionally biased region" description="Basic and acidic residues" evidence="1">
    <location>
        <begin position="396"/>
        <end position="438"/>
    </location>
</feature>
<gene>
    <name evidence="2" type="ORF">C493_01380</name>
</gene>
<evidence type="ECO:0000313" key="3">
    <source>
        <dbReference type="Proteomes" id="UP000011602"/>
    </source>
</evidence>
<protein>
    <submittedName>
        <fullName evidence="2">Uncharacterized protein</fullName>
    </submittedName>
</protein>
<dbReference type="Proteomes" id="UP000011602">
    <property type="component" value="Unassembled WGS sequence"/>
</dbReference>
<keyword evidence="3" id="KW-1185">Reference proteome</keyword>